<dbReference type="AlphaFoldDB" id="A0A8J8T8K9"/>
<dbReference type="EMBL" id="RRYP01001924">
    <property type="protein sequence ID" value="TNV85323.1"/>
    <property type="molecule type" value="Genomic_DNA"/>
</dbReference>
<dbReference type="Proteomes" id="UP000785679">
    <property type="component" value="Unassembled WGS sequence"/>
</dbReference>
<reference evidence="2" key="1">
    <citation type="submission" date="2019-06" db="EMBL/GenBank/DDBJ databases">
        <authorList>
            <person name="Zheng W."/>
        </authorList>
    </citation>
    <scope>NUCLEOTIDE SEQUENCE</scope>
    <source>
        <strain evidence="2">QDHG01</strain>
    </source>
</reference>
<feature type="region of interest" description="Disordered" evidence="1">
    <location>
        <begin position="174"/>
        <end position="239"/>
    </location>
</feature>
<feature type="region of interest" description="Disordered" evidence="1">
    <location>
        <begin position="252"/>
        <end position="289"/>
    </location>
</feature>
<proteinExistence type="predicted"/>
<comment type="caution">
    <text evidence="2">The sequence shown here is derived from an EMBL/GenBank/DDBJ whole genome shotgun (WGS) entry which is preliminary data.</text>
</comment>
<evidence type="ECO:0000313" key="3">
    <source>
        <dbReference type="Proteomes" id="UP000785679"/>
    </source>
</evidence>
<accession>A0A8J8T8K9</accession>
<organism evidence="2 3">
    <name type="scientific">Halteria grandinella</name>
    <dbReference type="NCBI Taxonomy" id="5974"/>
    <lineage>
        <taxon>Eukaryota</taxon>
        <taxon>Sar</taxon>
        <taxon>Alveolata</taxon>
        <taxon>Ciliophora</taxon>
        <taxon>Intramacronucleata</taxon>
        <taxon>Spirotrichea</taxon>
        <taxon>Stichotrichia</taxon>
        <taxon>Sporadotrichida</taxon>
        <taxon>Halteriidae</taxon>
        <taxon>Halteria</taxon>
    </lineage>
</organism>
<feature type="region of interest" description="Disordered" evidence="1">
    <location>
        <begin position="1"/>
        <end position="23"/>
    </location>
</feature>
<evidence type="ECO:0000313" key="2">
    <source>
        <dbReference type="EMBL" id="TNV85323.1"/>
    </source>
</evidence>
<gene>
    <name evidence="2" type="ORF">FGO68_gene8463</name>
</gene>
<sequence>MQLNPQQVQHPYGPYGGANQMQRIPQDFQNPQGIQANHAMLSQVINVQELLGQPEQMKQVDQNIQAQKELLQKYPLLVKNDTFMEHIAKNPSLSLSLLNNDAAIQHYLAPLNPPVIVQQQPVIGLDPEKERLLKQLEDLKAQTSKQEKLMREQDEKWALKEKKRLKKKIKMLEEEKQENEDKRCKVEADKRKSEEMDRKRQEEATDQKLQEEARVKKVQEEAMEKRKQEDEQKRLDDMAKLDASVRRKVAEFEQTQRNQIIEMQKRREKDEQERKEQQRRDDMVAQLKSQFKDKINIDQIRSQLSSCGWNKDTAWKAIDALIPKNCNLSKEQEQVT</sequence>
<name>A0A8J8T8K9_HALGN</name>
<evidence type="ECO:0000256" key="1">
    <source>
        <dbReference type="SAM" id="MobiDB-lite"/>
    </source>
</evidence>
<feature type="compositionally biased region" description="Basic and acidic residues" evidence="1">
    <location>
        <begin position="263"/>
        <end position="283"/>
    </location>
</feature>
<protein>
    <submittedName>
        <fullName evidence="2">Uncharacterized protein</fullName>
    </submittedName>
</protein>
<keyword evidence="3" id="KW-1185">Reference proteome</keyword>